<name>A0A1I5LXN4_9GAMM</name>
<dbReference type="Proteomes" id="UP000182400">
    <property type="component" value="Unassembled WGS sequence"/>
</dbReference>
<gene>
    <name evidence="2" type="ORF">SAMN05216601_104325</name>
</gene>
<proteinExistence type="predicted"/>
<sequence>MSMIKRLFQQSHPAQQADIPNVQEHPNFWMYQ</sequence>
<evidence type="ECO:0000313" key="3">
    <source>
        <dbReference type="Proteomes" id="UP000182400"/>
    </source>
</evidence>
<evidence type="ECO:0000256" key="1">
    <source>
        <dbReference type="SAM" id="MobiDB-lite"/>
    </source>
</evidence>
<evidence type="ECO:0000313" key="2">
    <source>
        <dbReference type="EMBL" id="SFP01927.1"/>
    </source>
</evidence>
<feature type="region of interest" description="Disordered" evidence="1">
    <location>
        <begin position="1"/>
        <end position="32"/>
    </location>
</feature>
<reference evidence="2 3" key="1">
    <citation type="submission" date="2016-10" db="EMBL/GenBank/DDBJ databases">
        <authorList>
            <person name="de Groot N.N."/>
        </authorList>
    </citation>
    <scope>NUCLEOTIDE SEQUENCE [LARGE SCALE GENOMIC DNA]</scope>
    <source>
        <strain evidence="2 3">CCUG 59231</strain>
    </source>
</reference>
<protein>
    <submittedName>
        <fullName evidence="2">Uncharacterized protein</fullName>
    </submittedName>
</protein>
<dbReference type="STRING" id="658457.SAMN05216601_104325"/>
<accession>A0A1I5LXN4</accession>
<dbReference type="AlphaFoldDB" id="A0A1I5LXN4"/>
<dbReference type="EMBL" id="FOWP01000004">
    <property type="protein sequence ID" value="SFP01927.1"/>
    <property type="molecule type" value="Genomic_DNA"/>
</dbReference>
<organism evidence="2 3">
    <name type="scientific">Ectopseudomonas composti</name>
    <dbReference type="NCBI Taxonomy" id="658457"/>
    <lineage>
        <taxon>Bacteria</taxon>
        <taxon>Pseudomonadati</taxon>
        <taxon>Pseudomonadota</taxon>
        <taxon>Gammaproteobacteria</taxon>
        <taxon>Pseudomonadales</taxon>
        <taxon>Pseudomonadaceae</taxon>
        <taxon>Ectopseudomonas</taxon>
    </lineage>
</organism>